<dbReference type="InterPro" id="IPR036056">
    <property type="entry name" value="Fibrinogen-like_C"/>
</dbReference>
<feature type="domain" description="Fibrinogen C-terminal" evidence="3">
    <location>
        <begin position="224"/>
        <end position="429"/>
    </location>
</feature>
<evidence type="ECO:0000256" key="1">
    <source>
        <dbReference type="SAM" id="Coils"/>
    </source>
</evidence>
<evidence type="ECO:0000256" key="2">
    <source>
        <dbReference type="SAM" id="SignalP"/>
    </source>
</evidence>
<dbReference type="PANTHER" id="PTHR19143:SF327">
    <property type="entry name" value="FI21813P1-RELATED"/>
    <property type="match status" value="1"/>
</dbReference>
<dbReference type="InterPro" id="IPR014716">
    <property type="entry name" value="Fibrinogen_a/b/g_C_1"/>
</dbReference>
<dbReference type="InterPro" id="IPR002181">
    <property type="entry name" value="Fibrinogen_a/b/g_C_dom"/>
</dbReference>
<feature type="coiled-coil region" evidence="1">
    <location>
        <begin position="142"/>
        <end position="224"/>
    </location>
</feature>
<dbReference type="Pfam" id="PF00147">
    <property type="entry name" value="Fibrinogen_C"/>
    <property type="match status" value="1"/>
</dbReference>
<protein>
    <submittedName>
        <fullName evidence="5">Fibrinogen-like protein 1</fullName>
    </submittedName>
</protein>
<dbReference type="RefSeq" id="XP_034104849.2">
    <property type="nucleotide sequence ID" value="XM_034248958.2"/>
</dbReference>
<name>A0A6P8WR92_DROAB</name>
<accession>A0A6P8WR92</accession>
<dbReference type="Gene3D" id="3.90.215.10">
    <property type="entry name" value="Gamma Fibrinogen, chain A, domain 1"/>
    <property type="match status" value="1"/>
</dbReference>
<proteinExistence type="predicted"/>
<dbReference type="AlphaFoldDB" id="A0A6P8WR92"/>
<keyword evidence="2" id="KW-0732">Signal</keyword>
<evidence type="ECO:0000313" key="4">
    <source>
        <dbReference type="Proteomes" id="UP000515160"/>
    </source>
</evidence>
<feature type="chain" id="PRO_5039452100" evidence="2">
    <location>
        <begin position="27"/>
        <end position="433"/>
    </location>
</feature>
<evidence type="ECO:0000259" key="3">
    <source>
        <dbReference type="PROSITE" id="PS51406"/>
    </source>
</evidence>
<evidence type="ECO:0000313" key="5">
    <source>
        <dbReference type="RefSeq" id="XP_034104849.2"/>
    </source>
</evidence>
<dbReference type="SUPFAM" id="SSF56496">
    <property type="entry name" value="Fibrinogen C-terminal domain-like"/>
    <property type="match status" value="1"/>
</dbReference>
<feature type="signal peptide" evidence="2">
    <location>
        <begin position="1"/>
        <end position="26"/>
    </location>
</feature>
<dbReference type="OrthoDB" id="6145874at2759"/>
<dbReference type="SMART" id="SM00186">
    <property type="entry name" value="FBG"/>
    <property type="match status" value="1"/>
</dbReference>
<dbReference type="Proteomes" id="UP000515160">
    <property type="component" value="Chromosome 3"/>
</dbReference>
<dbReference type="GO" id="GO:0005615">
    <property type="term" value="C:extracellular space"/>
    <property type="evidence" value="ECO:0007669"/>
    <property type="project" value="TreeGrafter"/>
</dbReference>
<sequence>MGRQIILNAVLLLIVYEIFLLATATGEEPCQLTNKQIDEQCRSYADKIFKPILVYLEKSEIKKKKIIQLNSNLMEKYREIVRVYEKVMKETFQLDEYKNKILKQQNSLQLCENKVNKSKTEINSQTEIIEKLTPNMTFSENIVKCKDELEEKSKDLETLELQFNNINSSLNEHNKNISSNENFQNAMEYQKTIELKLKENKAKLVEKEKEYQLCQAKVSELNATAKETSPSDCIPFGEHPGIHQIKVSGIGFIDVLCDSQAAGPGWIVIQQRIGGSESFNLDWANYRRGFGAFDEDFFLGLEKIYRLTNSRHYELYVHMVSADGKVYYAHYDHFKISDEDHGYALSSLGKFNGTAGDELRIHEYMRFSTFDRDNDMNNRLNCADFYASGWWYRNCFNCNLNAVYGQDLRWSTYFTRVIKEAKMLIRPKEEKNK</sequence>
<dbReference type="GeneID" id="117568357"/>
<keyword evidence="4" id="KW-1185">Reference proteome</keyword>
<dbReference type="PROSITE" id="PS51406">
    <property type="entry name" value="FIBRINOGEN_C_2"/>
    <property type="match status" value="1"/>
</dbReference>
<dbReference type="InterPro" id="IPR050373">
    <property type="entry name" value="Fibrinogen_C-term_domain"/>
</dbReference>
<reference evidence="5" key="1">
    <citation type="submission" date="2025-08" db="UniProtKB">
        <authorList>
            <consortium name="RefSeq"/>
        </authorList>
    </citation>
    <scope>IDENTIFICATION</scope>
    <source>
        <strain evidence="5">15112-1751.03</strain>
        <tissue evidence="5">Whole Adult</tissue>
    </source>
</reference>
<dbReference type="PANTHER" id="PTHR19143">
    <property type="entry name" value="FIBRINOGEN/TENASCIN/ANGIOPOEITIN"/>
    <property type="match status" value="1"/>
</dbReference>
<dbReference type="CDD" id="cd00087">
    <property type="entry name" value="FReD"/>
    <property type="match status" value="1"/>
</dbReference>
<organism evidence="4 5">
    <name type="scientific">Drosophila albomicans</name>
    <name type="common">Fruit fly</name>
    <dbReference type="NCBI Taxonomy" id="7291"/>
    <lineage>
        <taxon>Eukaryota</taxon>
        <taxon>Metazoa</taxon>
        <taxon>Ecdysozoa</taxon>
        <taxon>Arthropoda</taxon>
        <taxon>Hexapoda</taxon>
        <taxon>Insecta</taxon>
        <taxon>Pterygota</taxon>
        <taxon>Neoptera</taxon>
        <taxon>Endopterygota</taxon>
        <taxon>Diptera</taxon>
        <taxon>Brachycera</taxon>
        <taxon>Muscomorpha</taxon>
        <taxon>Ephydroidea</taxon>
        <taxon>Drosophilidae</taxon>
        <taxon>Drosophila</taxon>
    </lineage>
</organism>
<keyword evidence="1" id="KW-0175">Coiled coil</keyword>
<gene>
    <name evidence="5" type="primary">LOC117568357</name>
</gene>